<keyword evidence="3" id="KW-1185">Reference proteome</keyword>
<feature type="compositionally biased region" description="Basic and acidic residues" evidence="1">
    <location>
        <begin position="177"/>
        <end position="190"/>
    </location>
</feature>
<dbReference type="AlphaFoldDB" id="A0ABD3HWC8"/>
<proteinExistence type="predicted"/>
<feature type="region of interest" description="Disordered" evidence="1">
    <location>
        <begin position="74"/>
        <end position="242"/>
    </location>
</feature>
<dbReference type="Proteomes" id="UP001633002">
    <property type="component" value="Unassembled WGS sequence"/>
</dbReference>
<evidence type="ECO:0000313" key="2">
    <source>
        <dbReference type="EMBL" id="KAL3695708.1"/>
    </source>
</evidence>
<sequence length="242" mass="26415">MLSFLSSSGLTLKYVERLPTLLTTLFSIVKTIGWWSERRTEASCFMMTKFERKKTDQAGLDRVCQQPPLAWSCPAKRQRRNTQEPKKVVTPSNPATTTPEVQQATTEGFKPASKLKGKVNTPTPVPQKNSFEALAAIESKDEGDMEDDPMSPSAVAASQTPPLQAAPADPTPTSQMDTEKESKRKRDTLQSHRSMVEMVASVTAGNPPNNSSKDGATALVPKETTPRAKGNATKNKQRLAKA</sequence>
<comment type="caution">
    <text evidence="2">The sequence shown here is derived from an EMBL/GenBank/DDBJ whole genome shotgun (WGS) entry which is preliminary data.</text>
</comment>
<feature type="compositionally biased region" description="Polar residues" evidence="1">
    <location>
        <begin position="203"/>
        <end position="214"/>
    </location>
</feature>
<evidence type="ECO:0000256" key="1">
    <source>
        <dbReference type="SAM" id="MobiDB-lite"/>
    </source>
</evidence>
<dbReference type="EMBL" id="JBJQOH010000002">
    <property type="protein sequence ID" value="KAL3695708.1"/>
    <property type="molecule type" value="Genomic_DNA"/>
</dbReference>
<organism evidence="2 3">
    <name type="scientific">Riccia sorocarpa</name>
    <dbReference type="NCBI Taxonomy" id="122646"/>
    <lineage>
        <taxon>Eukaryota</taxon>
        <taxon>Viridiplantae</taxon>
        <taxon>Streptophyta</taxon>
        <taxon>Embryophyta</taxon>
        <taxon>Marchantiophyta</taxon>
        <taxon>Marchantiopsida</taxon>
        <taxon>Marchantiidae</taxon>
        <taxon>Marchantiales</taxon>
        <taxon>Ricciaceae</taxon>
        <taxon>Riccia</taxon>
    </lineage>
</organism>
<feature type="compositionally biased region" description="Polar residues" evidence="1">
    <location>
        <begin position="120"/>
        <end position="130"/>
    </location>
</feature>
<feature type="compositionally biased region" description="Polar residues" evidence="1">
    <location>
        <begin position="90"/>
        <end position="106"/>
    </location>
</feature>
<gene>
    <name evidence="2" type="ORF">R1sor_009784</name>
</gene>
<reference evidence="2 3" key="1">
    <citation type="submission" date="2024-09" db="EMBL/GenBank/DDBJ databases">
        <title>Chromosome-scale assembly of Riccia sorocarpa.</title>
        <authorList>
            <person name="Paukszto L."/>
        </authorList>
    </citation>
    <scope>NUCLEOTIDE SEQUENCE [LARGE SCALE GENOMIC DNA]</scope>
    <source>
        <strain evidence="2">LP-2024</strain>
        <tissue evidence="2">Aerial parts of the thallus</tissue>
    </source>
</reference>
<name>A0ABD3HWC8_9MARC</name>
<accession>A0ABD3HWC8</accession>
<protein>
    <submittedName>
        <fullName evidence="2">Uncharacterized protein</fullName>
    </submittedName>
</protein>
<evidence type="ECO:0000313" key="3">
    <source>
        <dbReference type="Proteomes" id="UP001633002"/>
    </source>
</evidence>